<evidence type="ECO:0000313" key="2">
    <source>
        <dbReference type="EMBL" id="TKW33271.1"/>
    </source>
</evidence>
<evidence type="ECO:0000256" key="1">
    <source>
        <dbReference type="SAM" id="MobiDB-lite"/>
    </source>
</evidence>
<evidence type="ECO:0000313" key="3">
    <source>
        <dbReference type="Proteomes" id="UP000298652"/>
    </source>
</evidence>
<proteinExistence type="predicted"/>
<sequence length="69" mass="7272">MAHRRGAPLERFITAGWPKHMGAAGIKSDDDGGQELKATQRLVGRSDAAGGVDKTVQRVADPDVAGSMR</sequence>
<gene>
    <name evidence="2" type="ORF">SEVIR_2G222533v2</name>
</gene>
<accession>A0A4U6VTN1</accession>
<organism evidence="2 3">
    <name type="scientific">Setaria viridis</name>
    <name type="common">Green bristlegrass</name>
    <name type="synonym">Setaria italica subsp. viridis</name>
    <dbReference type="NCBI Taxonomy" id="4556"/>
    <lineage>
        <taxon>Eukaryota</taxon>
        <taxon>Viridiplantae</taxon>
        <taxon>Streptophyta</taxon>
        <taxon>Embryophyta</taxon>
        <taxon>Tracheophyta</taxon>
        <taxon>Spermatophyta</taxon>
        <taxon>Magnoliopsida</taxon>
        <taxon>Liliopsida</taxon>
        <taxon>Poales</taxon>
        <taxon>Poaceae</taxon>
        <taxon>PACMAD clade</taxon>
        <taxon>Panicoideae</taxon>
        <taxon>Panicodae</taxon>
        <taxon>Paniceae</taxon>
        <taxon>Cenchrinae</taxon>
        <taxon>Setaria</taxon>
    </lineage>
</organism>
<keyword evidence="3" id="KW-1185">Reference proteome</keyword>
<feature type="region of interest" description="Disordered" evidence="1">
    <location>
        <begin position="45"/>
        <end position="69"/>
    </location>
</feature>
<name>A0A4U6VTN1_SETVI</name>
<dbReference type="AlphaFoldDB" id="A0A4U6VTN1"/>
<protein>
    <submittedName>
        <fullName evidence="2">Uncharacterized protein</fullName>
    </submittedName>
</protein>
<dbReference type="Proteomes" id="UP000298652">
    <property type="component" value="Chromosome 2"/>
</dbReference>
<reference evidence="2" key="1">
    <citation type="submission" date="2019-03" db="EMBL/GenBank/DDBJ databases">
        <title>WGS assembly of Setaria viridis.</title>
        <authorList>
            <person name="Huang P."/>
            <person name="Jenkins J."/>
            <person name="Grimwood J."/>
            <person name="Barry K."/>
            <person name="Healey A."/>
            <person name="Mamidi S."/>
            <person name="Sreedasyam A."/>
            <person name="Shu S."/>
            <person name="Feldman M."/>
            <person name="Wu J."/>
            <person name="Yu Y."/>
            <person name="Chen C."/>
            <person name="Johnson J."/>
            <person name="Rokhsar D."/>
            <person name="Baxter I."/>
            <person name="Schmutz J."/>
            <person name="Brutnell T."/>
            <person name="Kellogg E."/>
        </authorList>
    </citation>
    <scope>NUCLEOTIDE SEQUENCE [LARGE SCALE GENOMIC DNA]</scope>
</reference>
<dbReference type="EMBL" id="CM016553">
    <property type="protein sequence ID" value="TKW33271.1"/>
    <property type="molecule type" value="Genomic_DNA"/>
</dbReference>
<dbReference type="Gramene" id="TKW33271">
    <property type="protein sequence ID" value="TKW33271"/>
    <property type="gene ID" value="SEVIR_2G222533v2"/>
</dbReference>